<organism evidence="1 2">
    <name type="scientific">Peteryoungia aggregata LMG 23059</name>
    <dbReference type="NCBI Taxonomy" id="1368425"/>
    <lineage>
        <taxon>Bacteria</taxon>
        <taxon>Pseudomonadati</taxon>
        <taxon>Pseudomonadota</taxon>
        <taxon>Alphaproteobacteria</taxon>
        <taxon>Hyphomicrobiales</taxon>
        <taxon>Rhizobiaceae</taxon>
        <taxon>Peteryoungia</taxon>
    </lineage>
</organism>
<proteinExistence type="predicted"/>
<dbReference type="EMBL" id="JAUSUW010000005">
    <property type="protein sequence ID" value="MDQ0420961.1"/>
    <property type="molecule type" value="Genomic_DNA"/>
</dbReference>
<accession>A0ABU0G6I8</accession>
<protein>
    <submittedName>
        <fullName evidence="1">Uncharacterized protein</fullName>
    </submittedName>
</protein>
<gene>
    <name evidence="1" type="ORF">J2045_001988</name>
</gene>
<keyword evidence="2" id="KW-1185">Reference proteome</keyword>
<name>A0ABU0G6I8_9HYPH</name>
<dbReference type="RefSeq" id="WP_307372169.1">
    <property type="nucleotide sequence ID" value="NZ_JAUSUW010000005.1"/>
</dbReference>
<dbReference type="Proteomes" id="UP001238496">
    <property type="component" value="Unassembled WGS sequence"/>
</dbReference>
<evidence type="ECO:0000313" key="1">
    <source>
        <dbReference type="EMBL" id="MDQ0420961.1"/>
    </source>
</evidence>
<sequence length="91" mass="10075">MTAYRENVISLAADMNLRPEARVIDLVGETTTVLNADAVIALAKSTDTPEARRIYRAYRKRKVELKRGNSSMNDAELRAAAIMSVLPVQLV</sequence>
<evidence type="ECO:0000313" key="2">
    <source>
        <dbReference type="Proteomes" id="UP001238496"/>
    </source>
</evidence>
<comment type="caution">
    <text evidence="1">The sequence shown here is derived from an EMBL/GenBank/DDBJ whole genome shotgun (WGS) entry which is preliminary data.</text>
</comment>
<reference evidence="1 2" key="1">
    <citation type="submission" date="2023-07" db="EMBL/GenBank/DDBJ databases">
        <title>Genomic Encyclopedia of Type Strains, Phase IV (KMG-IV): sequencing the most valuable type-strain genomes for metagenomic binning, comparative biology and taxonomic classification.</title>
        <authorList>
            <person name="Goeker M."/>
        </authorList>
    </citation>
    <scope>NUCLEOTIDE SEQUENCE [LARGE SCALE GENOMIC DNA]</scope>
    <source>
        <strain evidence="1 2">DSM 1111</strain>
    </source>
</reference>